<dbReference type="CDD" id="cd17352">
    <property type="entry name" value="MFS_MCT_SLC16"/>
    <property type="match status" value="1"/>
</dbReference>
<dbReference type="Gene3D" id="1.20.1250.20">
    <property type="entry name" value="MFS general substrate transporter like domains"/>
    <property type="match status" value="2"/>
</dbReference>
<protein>
    <submittedName>
        <fullName evidence="5">Monocarboxylate transporter 2</fullName>
    </submittedName>
</protein>
<feature type="transmembrane region" description="Helical" evidence="3">
    <location>
        <begin position="191"/>
        <end position="209"/>
    </location>
</feature>
<feature type="transmembrane region" description="Helical" evidence="3">
    <location>
        <begin position="403"/>
        <end position="423"/>
    </location>
</feature>
<comment type="subcellular location">
    <subcellularLocation>
        <location evidence="1">Membrane</location>
        <topology evidence="1">Multi-pass membrane protein</topology>
    </subcellularLocation>
</comment>
<keyword evidence="3" id="KW-0472">Membrane</keyword>
<evidence type="ECO:0000256" key="1">
    <source>
        <dbReference type="ARBA" id="ARBA00004141"/>
    </source>
</evidence>
<organism evidence="5 6">
    <name type="scientific">Hypsibius exemplaris</name>
    <name type="common">Freshwater tardigrade</name>
    <dbReference type="NCBI Taxonomy" id="2072580"/>
    <lineage>
        <taxon>Eukaryota</taxon>
        <taxon>Metazoa</taxon>
        <taxon>Ecdysozoa</taxon>
        <taxon>Tardigrada</taxon>
        <taxon>Eutardigrada</taxon>
        <taxon>Parachela</taxon>
        <taxon>Hypsibioidea</taxon>
        <taxon>Hypsibiidae</taxon>
        <taxon>Hypsibius</taxon>
    </lineage>
</organism>
<keyword evidence="3" id="KW-0812">Transmembrane</keyword>
<dbReference type="InterPro" id="IPR050327">
    <property type="entry name" value="Proton-linked_MCT"/>
</dbReference>
<accession>A0A1W0WPF7</accession>
<feature type="transmembrane region" description="Helical" evidence="3">
    <location>
        <begin position="159"/>
        <end position="179"/>
    </location>
</feature>
<dbReference type="PANTHER" id="PTHR11360">
    <property type="entry name" value="MONOCARBOXYLATE TRANSPORTER"/>
    <property type="match status" value="1"/>
</dbReference>
<feature type="transmembrane region" description="Helical" evidence="3">
    <location>
        <begin position="306"/>
        <end position="326"/>
    </location>
</feature>
<dbReference type="InterPro" id="IPR020846">
    <property type="entry name" value="MFS_dom"/>
</dbReference>
<dbReference type="OrthoDB" id="410267at2759"/>
<dbReference type="GO" id="GO:0008028">
    <property type="term" value="F:monocarboxylic acid transmembrane transporter activity"/>
    <property type="evidence" value="ECO:0007669"/>
    <property type="project" value="TreeGrafter"/>
</dbReference>
<feature type="transmembrane region" description="Helical" evidence="3">
    <location>
        <begin position="429"/>
        <end position="452"/>
    </location>
</feature>
<evidence type="ECO:0000256" key="3">
    <source>
        <dbReference type="SAM" id="Phobius"/>
    </source>
</evidence>
<dbReference type="Pfam" id="PF07690">
    <property type="entry name" value="MFS_1"/>
    <property type="match status" value="1"/>
</dbReference>
<dbReference type="InterPro" id="IPR036259">
    <property type="entry name" value="MFS_trans_sf"/>
</dbReference>
<dbReference type="AlphaFoldDB" id="A0A1W0WPF7"/>
<evidence type="ECO:0000259" key="4">
    <source>
        <dbReference type="PROSITE" id="PS50850"/>
    </source>
</evidence>
<feature type="domain" description="Major facilitator superfamily (MFS) profile" evidence="4">
    <location>
        <begin position="35"/>
        <end position="454"/>
    </location>
</feature>
<feature type="transmembrane region" description="Helical" evidence="3">
    <location>
        <begin position="100"/>
        <end position="119"/>
    </location>
</feature>
<proteinExistence type="predicted"/>
<keyword evidence="6" id="KW-1185">Reference proteome</keyword>
<feature type="transmembrane region" description="Helical" evidence="3">
    <location>
        <begin position="272"/>
        <end position="294"/>
    </location>
</feature>
<feature type="transmembrane region" description="Helical" evidence="3">
    <location>
        <begin position="72"/>
        <end position="93"/>
    </location>
</feature>
<feature type="transmembrane region" description="Helical" evidence="3">
    <location>
        <begin position="125"/>
        <end position="147"/>
    </location>
</feature>
<comment type="caution">
    <text evidence="5">The sequence shown here is derived from an EMBL/GenBank/DDBJ whole genome shotgun (WGS) entry which is preliminary data.</text>
</comment>
<evidence type="ECO:0000313" key="6">
    <source>
        <dbReference type="Proteomes" id="UP000192578"/>
    </source>
</evidence>
<evidence type="ECO:0000256" key="2">
    <source>
        <dbReference type="SAM" id="MobiDB-lite"/>
    </source>
</evidence>
<dbReference type="GO" id="GO:0016020">
    <property type="term" value="C:membrane"/>
    <property type="evidence" value="ECO:0007669"/>
    <property type="project" value="UniProtKB-SubCell"/>
</dbReference>
<reference evidence="6" key="1">
    <citation type="submission" date="2017-01" db="EMBL/GenBank/DDBJ databases">
        <title>Comparative genomics of anhydrobiosis in the tardigrade Hypsibius dujardini.</title>
        <authorList>
            <person name="Yoshida Y."/>
            <person name="Koutsovoulos G."/>
            <person name="Laetsch D."/>
            <person name="Stevens L."/>
            <person name="Kumar S."/>
            <person name="Horikawa D."/>
            <person name="Ishino K."/>
            <person name="Komine S."/>
            <person name="Tomita M."/>
            <person name="Blaxter M."/>
            <person name="Arakawa K."/>
        </authorList>
    </citation>
    <scope>NUCLEOTIDE SEQUENCE [LARGE SCALE GENOMIC DNA]</scope>
    <source>
        <strain evidence="6">Z151</strain>
    </source>
</reference>
<dbReference type="PROSITE" id="PS50850">
    <property type="entry name" value="MFS"/>
    <property type="match status" value="1"/>
</dbReference>
<dbReference type="EMBL" id="MTYJ01000066">
    <property type="protein sequence ID" value="OQV17091.1"/>
    <property type="molecule type" value="Genomic_DNA"/>
</dbReference>
<dbReference type="InterPro" id="IPR011701">
    <property type="entry name" value="MFS"/>
</dbReference>
<dbReference type="SUPFAM" id="SSF103473">
    <property type="entry name" value="MFS general substrate transporter"/>
    <property type="match status" value="1"/>
</dbReference>
<feature type="transmembrane region" description="Helical" evidence="3">
    <location>
        <begin position="338"/>
        <end position="358"/>
    </location>
</feature>
<dbReference type="Proteomes" id="UP000192578">
    <property type="component" value="Unassembled WGS sequence"/>
</dbReference>
<keyword evidence="3" id="KW-1133">Transmembrane helix</keyword>
<gene>
    <name evidence="5" type="ORF">BV898_08807</name>
</gene>
<feature type="region of interest" description="Disordered" evidence="2">
    <location>
        <begin position="1"/>
        <end position="22"/>
    </location>
</feature>
<feature type="transmembrane region" description="Helical" evidence="3">
    <location>
        <begin position="32"/>
        <end position="60"/>
    </location>
</feature>
<dbReference type="PANTHER" id="PTHR11360:SF284">
    <property type="entry name" value="EG:103B4.3 PROTEIN-RELATED"/>
    <property type="match status" value="1"/>
</dbReference>
<evidence type="ECO:0000313" key="5">
    <source>
        <dbReference type="EMBL" id="OQV17091.1"/>
    </source>
</evidence>
<name>A0A1W0WPF7_HYPEX</name>
<feature type="transmembrane region" description="Helical" evidence="3">
    <location>
        <begin position="364"/>
        <end position="391"/>
    </location>
</feature>
<sequence>MGVRHEEAASATTISPNDGRTEFQPRAPDGGFGWVIVFASFMQHVLSIGIAYTVGVYYPFFMEKFQVTSSTAAWVSAMHFATFFGMGPVSGWLTNKIGTAAVSFSGSIIAGCACCAAAYSHSIYIVIVSFGLIAGIGSGFMFIASVTAVSRWFDQKRPLATGIAVSGAGIGIFVCAPFFRLLIDHYGGEGALLIEGGLALQGCVFALLLRPIPPNEKCKKYNDVIESKNERIPLQKAPLDDGSAKPFPLMMLPNCAPKVYETMGSVVRSRTFWLFAVSQFLTFVSSMGPLVFLYNRAVLDLGVEPMQASYVLSILGIANTCGRLLFGALANRFPKSSLYLLSGTIMTYGVATAFSVLGTSFWSLAIYAVIFGAGYGCMFALTTVVLVDLFGIGLFGPIYGNIGLFRGVAALAGPPFAGWLIMATGQTHTAVFVLKGILGFVGGAVLLIIALSRYRRSRYMSMVAETFY</sequence>